<sequence>MIDIYIYYKVDAAHRELALAAAHTVLERMTVDAERTETLSQRADDPLTWLEIYRGVASESEFLARMDRVLADSGLLHCLAGERHIERFVPCA</sequence>
<proteinExistence type="predicted"/>
<dbReference type="RefSeq" id="WP_173765142.1">
    <property type="nucleotide sequence ID" value="NZ_CP048836.1"/>
</dbReference>
<accession>A0A6C1B3J0</accession>
<dbReference type="KEGG" id="azq:G3580_10050"/>
<evidence type="ECO:0000313" key="2">
    <source>
        <dbReference type="Proteomes" id="UP000501991"/>
    </source>
</evidence>
<gene>
    <name evidence="1" type="ORF">G3580_10050</name>
</gene>
<dbReference type="Proteomes" id="UP000501991">
    <property type="component" value="Chromosome"/>
</dbReference>
<dbReference type="InterPro" id="IPR032556">
    <property type="entry name" value="DUF4936"/>
</dbReference>
<organism evidence="1 2">
    <name type="scientific">Nitrogeniibacter mangrovi</name>
    <dbReference type="NCBI Taxonomy" id="2016596"/>
    <lineage>
        <taxon>Bacteria</taxon>
        <taxon>Pseudomonadati</taxon>
        <taxon>Pseudomonadota</taxon>
        <taxon>Betaproteobacteria</taxon>
        <taxon>Rhodocyclales</taxon>
        <taxon>Zoogloeaceae</taxon>
        <taxon>Nitrogeniibacter</taxon>
    </lineage>
</organism>
<protein>
    <submittedName>
        <fullName evidence="1">DUF4936 family protein</fullName>
    </submittedName>
</protein>
<dbReference type="AlphaFoldDB" id="A0A6C1B3J0"/>
<keyword evidence="2" id="KW-1185">Reference proteome</keyword>
<evidence type="ECO:0000313" key="1">
    <source>
        <dbReference type="EMBL" id="QID17953.1"/>
    </source>
</evidence>
<dbReference type="Pfam" id="PF16290">
    <property type="entry name" value="DUF4936"/>
    <property type="match status" value="1"/>
</dbReference>
<dbReference type="EMBL" id="CP048836">
    <property type="protein sequence ID" value="QID17953.1"/>
    <property type="molecule type" value="Genomic_DNA"/>
</dbReference>
<reference evidence="1 2" key="1">
    <citation type="submission" date="2020-02" db="EMBL/GenBank/DDBJ databases">
        <title>Nitrogenibacter mangrovi gen. nov., sp. nov. isolated from mangrove sediment, a denitrifying betaproteobacterium.</title>
        <authorList>
            <person name="Liao H."/>
            <person name="Tian Y."/>
        </authorList>
    </citation>
    <scope>NUCLEOTIDE SEQUENCE [LARGE SCALE GENOMIC DNA]</scope>
    <source>
        <strain evidence="1 2">M9-3-2</strain>
    </source>
</reference>
<name>A0A6C1B3J0_9RHOO</name>